<name>A0A975TCK9_9NOST</name>
<dbReference type="Proteomes" id="UP000683511">
    <property type="component" value="Chromosome"/>
</dbReference>
<dbReference type="InterPro" id="IPR003439">
    <property type="entry name" value="ABC_transporter-like_ATP-bd"/>
</dbReference>
<dbReference type="EMBL" id="CP021056">
    <property type="protein sequence ID" value="QXE25970.1"/>
    <property type="molecule type" value="Genomic_DNA"/>
</dbReference>
<dbReference type="InterPro" id="IPR027417">
    <property type="entry name" value="P-loop_NTPase"/>
</dbReference>
<evidence type="ECO:0000256" key="9">
    <source>
        <dbReference type="ARBA" id="ARBA00023136"/>
    </source>
</evidence>
<dbReference type="CDD" id="cd03214">
    <property type="entry name" value="ABC_Iron-Siderophores_B12_Hemin"/>
    <property type="match status" value="1"/>
</dbReference>
<evidence type="ECO:0000256" key="2">
    <source>
        <dbReference type="ARBA" id="ARBA00022448"/>
    </source>
</evidence>
<dbReference type="SUPFAM" id="SSF52540">
    <property type="entry name" value="P-loop containing nucleoside triphosphate hydrolases"/>
    <property type="match status" value="1"/>
</dbReference>
<dbReference type="Gene3D" id="3.40.50.300">
    <property type="entry name" value="P-loop containing nucleotide triphosphate hydrolases"/>
    <property type="match status" value="1"/>
</dbReference>
<accession>A0A975TCK9</accession>
<keyword evidence="3" id="KW-1003">Cell membrane</keyword>
<keyword evidence="2" id="KW-0813">Transport</keyword>
<evidence type="ECO:0000256" key="8">
    <source>
        <dbReference type="ARBA" id="ARBA00023065"/>
    </source>
</evidence>
<evidence type="ECO:0000313" key="11">
    <source>
        <dbReference type="EMBL" id="QXE25970.1"/>
    </source>
</evidence>
<keyword evidence="4" id="KW-0410">Iron transport</keyword>
<evidence type="ECO:0000256" key="3">
    <source>
        <dbReference type="ARBA" id="ARBA00022475"/>
    </source>
</evidence>
<sequence>MNNAILTTHNLNIGYQTSRKTVRCVARDISVCLEAGELVCLLGPNGSGKSTLLRSLAGMQPPLAGEVRLLGDDIYKLAPQDLAKRLSLVLTERVDVGMLSAYTLVSLGRHPYTDWWGKLTPEDKAIIHWAIKSVGALHLAVRQVSELSDGERQKIMIARALAQSPMVMLLDEPTAFLDLPRRVEIMQLLRQLARENQQAILLSTHDLDLALRLADQVWLLTSEGVLQVGAPEDLVLSGAFADTFRSEGVEFDMFSGEFHLHTPVKGKVHVIGEGITTVWTIRALQRVGFLVNKIAQNAVTDVMKTSILIKVISHAEPTCWKIYHHNQYTCYSLAELIKISQEIFTANLKITD</sequence>
<gene>
    <name evidence="11" type="ORF">B6N60_04692</name>
</gene>
<organism evidence="11 12">
    <name type="scientific">Richelia sinica FACHB-800</name>
    <dbReference type="NCBI Taxonomy" id="1357546"/>
    <lineage>
        <taxon>Bacteria</taxon>
        <taxon>Bacillati</taxon>
        <taxon>Cyanobacteriota</taxon>
        <taxon>Cyanophyceae</taxon>
        <taxon>Nostocales</taxon>
        <taxon>Nostocaceae</taxon>
        <taxon>Richelia</taxon>
    </lineage>
</organism>
<evidence type="ECO:0000256" key="5">
    <source>
        <dbReference type="ARBA" id="ARBA00022741"/>
    </source>
</evidence>
<reference evidence="11" key="1">
    <citation type="submission" date="2017-04" db="EMBL/GenBank/DDBJ databases">
        <title>Genome deletions in a multicellular cyanobacterial endosymbiont for morphological adaptation in marine diatoms.</title>
        <authorList>
            <person name="Wang Y."/>
            <person name="Gao H."/>
            <person name="Li R."/>
            <person name="Xu X."/>
        </authorList>
    </citation>
    <scope>NUCLEOTIDE SEQUENCE</scope>
    <source>
        <strain evidence="11">FACHB 800</strain>
    </source>
</reference>
<keyword evidence="5" id="KW-0547">Nucleotide-binding</keyword>
<evidence type="ECO:0000259" key="10">
    <source>
        <dbReference type="PROSITE" id="PS50893"/>
    </source>
</evidence>
<evidence type="ECO:0000256" key="4">
    <source>
        <dbReference type="ARBA" id="ARBA00022496"/>
    </source>
</evidence>
<dbReference type="KEGG" id="rsin:B6N60_04692"/>
<protein>
    <submittedName>
        <fullName evidence="11">ATP-binding protein of ferrichrome ABC transporter</fullName>
    </submittedName>
</protein>
<feature type="domain" description="ABC transporter" evidence="10">
    <location>
        <begin position="8"/>
        <end position="247"/>
    </location>
</feature>
<dbReference type="SMART" id="SM00382">
    <property type="entry name" value="AAA"/>
    <property type="match status" value="1"/>
</dbReference>
<keyword evidence="9" id="KW-0472">Membrane</keyword>
<dbReference type="PANTHER" id="PTHR42771">
    <property type="entry name" value="IRON(3+)-HYDROXAMATE IMPORT ATP-BINDING PROTEIN FHUC"/>
    <property type="match status" value="1"/>
</dbReference>
<dbReference type="GO" id="GO:0005886">
    <property type="term" value="C:plasma membrane"/>
    <property type="evidence" value="ECO:0007669"/>
    <property type="project" value="UniProtKB-SubCell"/>
</dbReference>
<dbReference type="GO" id="GO:0006826">
    <property type="term" value="P:iron ion transport"/>
    <property type="evidence" value="ECO:0007669"/>
    <property type="project" value="UniProtKB-KW"/>
</dbReference>
<keyword evidence="7" id="KW-0408">Iron</keyword>
<evidence type="ECO:0000256" key="1">
    <source>
        <dbReference type="ARBA" id="ARBA00004202"/>
    </source>
</evidence>
<keyword evidence="8" id="KW-0406">Ion transport</keyword>
<dbReference type="GO" id="GO:0016887">
    <property type="term" value="F:ATP hydrolysis activity"/>
    <property type="evidence" value="ECO:0007669"/>
    <property type="project" value="InterPro"/>
</dbReference>
<comment type="subcellular location">
    <subcellularLocation>
        <location evidence="1">Cell membrane</location>
        <topology evidence="1">Peripheral membrane protein</topology>
    </subcellularLocation>
</comment>
<dbReference type="InterPro" id="IPR003593">
    <property type="entry name" value="AAA+_ATPase"/>
</dbReference>
<dbReference type="AlphaFoldDB" id="A0A975TCK9"/>
<dbReference type="RefSeq" id="WP_190604464.1">
    <property type="nucleotide sequence ID" value="NZ_CP021056.1"/>
</dbReference>
<dbReference type="GO" id="GO:0005524">
    <property type="term" value="F:ATP binding"/>
    <property type="evidence" value="ECO:0007669"/>
    <property type="project" value="UniProtKB-KW"/>
</dbReference>
<keyword evidence="12" id="KW-1185">Reference proteome</keyword>
<dbReference type="PROSITE" id="PS50893">
    <property type="entry name" value="ABC_TRANSPORTER_2"/>
    <property type="match status" value="1"/>
</dbReference>
<evidence type="ECO:0000313" key="12">
    <source>
        <dbReference type="Proteomes" id="UP000683511"/>
    </source>
</evidence>
<evidence type="ECO:0000256" key="7">
    <source>
        <dbReference type="ARBA" id="ARBA00023004"/>
    </source>
</evidence>
<dbReference type="InterPro" id="IPR051535">
    <property type="entry name" value="Siderophore_ABC-ATPase"/>
</dbReference>
<keyword evidence="6 11" id="KW-0067">ATP-binding</keyword>
<evidence type="ECO:0000256" key="6">
    <source>
        <dbReference type="ARBA" id="ARBA00022840"/>
    </source>
</evidence>
<dbReference type="PANTHER" id="PTHR42771:SF2">
    <property type="entry name" value="IRON(3+)-HYDROXAMATE IMPORT ATP-BINDING PROTEIN FHUC"/>
    <property type="match status" value="1"/>
</dbReference>
<proteinExistence type="predicted"/>
<dbReference type="Pfam" id="PF00005">
    <property type="entry name" value="ABC_tran"/>
    <property type="match status" value="1"/>
</dbReference>